<protein>
    <recommendedName>
        <fullName evidence="3">UBX domain-containing protein</fullName>
    </recommendedName>
</protein>
<proteinExistence type="predicted"/>
<feature type="non-terminal residue" evidence="4">
    <location>
        <position position="1"/>
    </location>
</feature>
<dbReference type="GO" id="GO:0043130">
    <property type="term" value="F:ubiquitin binding"/>
    <property type="evidence" value="ECO:0007669"/>
    <property type="project" value="TreeGrafter"/>
</dbReference>
<dbReference type="EMBL" id="QEFC01001570">
    <property type="protein sequence ID" value="KAE9456733.1"/>
    <property type="molecule type" value="Genomic_DNA"/>
</dbReference>
<dbReference type="PROSITE" id="PS50033">
    <property type="entry name" value="UBX"/>
    <property type="match status" value="1"/>
</dbReference>
<comment type="caution">
    <text evidence="4">The sequence shown here is derived from an EMBL/GenBank/DDBJ whole genome shotgun (WGS) entry which is preliminary data.</text>
</comment>
<dbReference type="Gene3D" id="3.10.20.90">
    <property type="entry name" value="Phosphatidylinositol 3-kinase Catalytic Subunit, Chain A, domain 1"/>
    <property type="match status" value="1"/>
</dbReference>
<dbReference type="SUPFAM" id="SSF54236">
    <property type="entry name" value="Ubiquitin-like"/>
    <property type="match status" value="1"/>
</dbReference>
<gene>
    <name evidence="4" type="ORF">C3L33_11364</name>
</gene>
<feature type="region of interest" description="Disordered" evidence="2">
    <location>
        <begin position="1"/>
        <end position="33"/>
    </location>
</feature>
<accession>A0A6A4LBR0</accession>
<dbReference type="PANTHER" id="PTHR23322:SF93">
    <property type="entry name" value="UBX DOMAIN-CONTAINING PROTEIN 8"/>
    <property type="match status" value="1"/>
</dbReference>
<sequence>MTNRPSTSNNETKSESQHESRREPSTFDNNSDQIEIAQDSIQAVSEIAGENPASENDISVFAHYKGFREVEELRFRFSKDFQGLKALDKSEGGFARAWASGEIERQLAAKEASLPQEPTSDNENAVTLLVRMPDGSRHGRRFLKSDKLQLFASQSLFYFIDVGRGVKPGSYRLVRPYPRRAFDDGESASTLNELGLTSKQEALFLELI</sequence>
<dbReference type="InterPro" id="IPR029071">
    <property type="entry name" value="Ubiquitin-like_domsf"/>
</dbReference>
<dbReference type="OrthoDB" id="1638434at2759"/>
<keyword evidence="5" id="KW-1185">Reference proteome</keyword>
<evidence type="ECO:0000259" key="3">
    <source>
        <dbReference type="PROSITE" id="PS50033"/>
    </source>
</evidence>
<evidence type="ECO:0000313" key="5">
    <source>
        <dbReference type="Proteomes" id="UP000428333"/>
    </source>
</evidence>
<evidence type="ECO:0000256" key="2">
    <source>
        <dbReference type="SAM" id="MobiDB-lite"/>
    </source>
</evidence>
<keyword evidence="1" id="KW-0833">Ubl conjugation pathway</keyword>
<dbReference type="InterPro" id="IPR001012">
    <property type="entry name" value="UBX_dom"/>
</dbReference>
<feature type="compositionally biased region" description="Basic and acidic residues" evidence="2">
    <location>
        <begin position="12"/>
        <end position="25"/>
    </location>
</feature>
<dbReference type="Pfam" id="PF00789">
    <property type="entry name" value="UBX"/>
    <property type="match status" value="1"/>
</dbReference>
<name>A0A6A4LBR0_9ERIC</name>
<evidence type="ECO:0000256" key="1">
    <source>
        <dbReference type="ARBA" id="ARBA00022786"/>
    </source>
</evidence>
<feature type="compositionally biased region" description="Polar residues" evidence="2">
    <location>
        <begin position="1"/>
        <end position="11"/>
    </location>
</feature>
<reference evidence="4 5" key="1">
    <citation type="journal article" date="2019" name="Genome Biol. Evol.">
        <title>The Rhododendron genome and chromosomal organization provide insight into shared whole-genome duplications across the heath family (Ericaceae).</title>
        <authorList>
            <person name="Soza V.L."/>
            <person name="Lindsley D."/>
            <person name="Waalkes A."/>
            <person name="Ramage E."/>
            <person name="Patwardhan R.P."/>
            <person name="Burton J.N."/>
            <person name="Adey A."/>
            <person name="Kumar A."/>
            <person name="Qiu R."/>
            <person name="Shendure J."/>
            <person name="Hall B."/>
        </authorList>
    </citation>
    <scope>NUCLEOTIDE SEQUENCE [LARGE SCALE GENOMIC DNA]</scope>
    <source>
        <strain evidence="4">RSF 1966-606</strain>
    </source>
</reference>
<dbReference type="InterPro" id="IPR050730">
    <property type="entry name" value="UBX_domain-protein"/>
</dbReference>
<dbReference type="PANTHER" id="PTHR23322">
    <property type="entry name" value="FAS-ASSOCIATED PROTEIN"/>
    <property type="match status" value="1"/>
</dbReference>
<organism evidence="4 5">
    <name type="scientific">Rhododendron williamsianum</name>
    <dbReference type="NCBI Taxonomy" id="262921"/>
    <lineage>
        <taxon>Eukaryota</taxon>
        <taxon>Viridiplantae</taxon>
        <taxon>Streptophyta</taxon>
        <taxon>Embryophyta</taxon>
        <taxon>Tracheophyta</taxon>
        <taxon>Spermatophyta</taxon>
        <taxon>Magnoliopsida</taxon>
        <taxon>eudicotyledons</taxon>
        <taxon>Gunneridae</taxon>
        <taxon>Pentapetalae</taxon>
        <taxon>asterids</taxon>
        <taxon>Ericales</taxon>
        <taxon>Ericaceae</taxon>
        <taxon>Ericoideae</taxon>
        <taxon>Rhodoreae</taxon>
        <taxon>Rhododendron</taxon>
    </lineage>
</organism>
<dbReference type="CDD" id="cd01767">
    <property type="entry name" value="UBX"/>
    <property type="match status" value="1"/>
</dbReference>
<evidence type="ECO:0000313" key="4">
    <source>
        <dbReference type="EMBL" id="KAE9456733.1"/>
    </source>
</evidence>
<dbReference type="Proteomes" id="UP000428333">
    <property type="component" value="Linkage Group LG06"/>
</dbReference>
<feature type="domain" description="UBX" evidence="3">
    <location>
        <begin position="121"/>
        <end position="204"/>
    </location>
</feature>
<dbReference type="AlphaFoldDB" id="A0A6A4LBR0"/>
<dbReference type="SMART" id="SM00166">
    <property type="entry name" value="UBX"/>
    <property type="match status" value="1"/>
</dbReference>